<evidence type="ECO:0000256" key="3">
    <source>
        <dbReference type="SAM" id="MobiDB-lite"/>
    </source>
</evidence>
<dbReference type="PANTHER" id="PTHR43790:SF8">
    <property type="entry name" value="SUGAR ABC TRANSPORTER ATP-BINDING PROTEIN"/>
    <property type="match status" value="1"/>
</dbReference>
<dbReference type="InterPro" id="IPR050107">
    <property type="entry name" value="ABC_carbohydrate_import_ATPase"/>
</dbReference>
<dbReference type="InterPro" id="IPR003593">
    <property type="entry name" value="AAA+_ATPase"/>
</dbReference>
<protein>
    <submittedName>
        <fullName evidence="5">ABC transporter ATP-binding protein</fullName>
    </submittedName>
</protein>
<dbReference type="GO" id="GO:0016887">
    <property type="term" value="F:ATP hydrolysis activity"/>
    <property type="evidence" value="ECO:0007669"/>
    <property type="project" value="InterPro"/>
</dbReference>
<keyword evidence="2 5" id="KW-0067">ATP-binding</keyword>
<dbReference type="PANTHER" id="PTHR43790">
    <property type="entry name" value="CARBOHYDRATE TRANSPORT ATP-BINDING PROTEIN MG119-RELATED"/>
    <property type="match status" value="1"/>
</dbReference>
<dbReference type="Pfam" id="PF00005">
    <property type="entry name" value="ABC_tran"/>
    <property type="match status" value="1"/>
</dbReference>
<dbReference type="RefSeq" id="WP_188997722.1">
    <property type="nucleotide sequence ID" value="NZ_BMOU01000003.1"/>
</dbReference>
<evidence type="ECO:0000256" key="1">
    <source>
        <dbReference type="ARBA" id="ARBA00022741"/>
    </source>
</evidence>
<gene>
    <name evidence="5" type="ORF">GCM10009030_23280</name>
</gene>
<evidence type="ECO:0000313" key="6">
    <source>
        <dbReference type="Proteomes" id="UP000605784"/>
    </source>
</evidence>
<dbReference type="PROSITE" id="PS50893">
    <property type="entry name" value="ABC_TRANSPORTER_2"/>
    <property type="match status" value="1"/>
</dbReference>
<proteinExistence type="predicted"/>
<reference evidence="5" key="1">
    <citation type="journal article" date="2014" name="Int. J. Syst. Evol. Microbiol.">
        <title>Complete genome sequence of Corynebacterium casei LMG S-19264T (=DSM 44701T), isolated from a smear-ripened cheese.</title>
        <authorList>
            <consortium name="US DOE Joint Genome Institute (JGI-PGF)"/>
            <person name="Walter F."/>
            <person name="Albersmeier A."/>
            <person name="Kalinowski J."/>
            <person name="Ruckert C."/>
        </authorList>
    </citation>
    <scope>NUCLEOTIDE SEQUENCE</scope>
    <source>
        <strain evidence="5">JCM 17820</strain>
    </source>
</reference>
<comment type="caution">
    <text evidence="5">The sequence shown here is derived from an EMBL/GenBank/DDBJ whole genome shotgun (WGS) entry which is preliminary data.</text>
</comment>
<dbReference type="SUPFAM" id="SSF52540">
    <property type="entry name" value="P-loop containing nucleoside triphosphate hydrolases"/>
    <property type="match status" value="1"/>
</dbReference>
<name>A0A830GQ23_9EURY</name>
<dbReference type="SMART" id="SM00382">
    <property type="entry name" value="AAA"/>
    <property type="match status" value="1"/>
</dbReference>
<evidence type="ECO:0000259" key="4">
    <source>
        <dbReference type="PROSITE" id="PS50893"/>
    </source>
</evidence>
<dbReference type="Proteomes" id="UP000605784">
    <property type="component" value="Unassembled WGS sequence"/>
</dbReference>
<dbReference type="InterPro" id="IPR017871">
    <property type="entry name" value="ABC_transporter-like_CS"/>
</dbReference>
<dbReference type="EMBL" id="BMOU01000003">
    <property type="protein sequence ID" value="GGN95760.1"/>
    <property type="molecule type" value="Genomic_DNA"/>
</dbReference>
<dbReference type="PROSITE" id="PS00211">
    <property type="entry name" value="ABC_TRANSPORTER_1"/>
    <property type="match status" value="1"/>
</dbReference>
<accession>A0A830GQ23</accession>
<dbReference type="AlphaFoldDB" id="A0A830GQ23"/>
<sequence>MTNDDTPLIAVDGIEKRFGTVEALSGVNLELGDNEVLGLVGDNGAGKSTLIKTLVGIHQPDAGEIRYDGDPVTIENPKAARELGIGTVYQDLALVDELSVASNLFLGRNPIKKIGGLIPVLDEEYMNEEAERILRERLNIHVDPETPVEYLSGGERQAIAIARALVTDPDIVLLDEPTSALSKAAVNEVEELVFTLKENGHSVIIIDHNLEEIFSWTDRIAILFNGRVVDVVDTEEVTRDDIVSMMISGQSVLGDDTDADEQTAGSESATSSSTA</sequence>
<dbReference type="InterPro" id="IPR027417">
    <property type="entry name" value="P-loop_NTPase"/>
</dbReference>
<feature type="region of interest" description="Disordered" evidence="3">
    <location>
        <begin position="253"/>
        <end position="275"/>
    </location>
</feature>
<dbReference type="Gene3D" id="3.40.50.300">
    <property type="entry name" value="P-loop containing nucleotide triphosphate hydrolases"/>
    <property type="match status" value="1"/>
</dbReference>
<keyword evidence="1" id="KW-0547">Nucleotide-binding</keyword>
<dbReference type="GO" id="GO:0005524">
    <property type="term" value="F:ATP binding"/>
    <property type="evidence" value="ECO:0007669"/>
    <property type="project" value="UniProtKB-KW"/>
</dbReference>
<keyword evidence="6" id="KW-1185">Reference proteome</keyword>
<feature type="domain" description="ABC transporter" evidence="4">
    <location>
        <begin position="9"/>
        <end position="250"/>
    </location>
</feature>
<reference evidence="5" key="2">
    <citation type="submission" date="2020-09" db="EMBL/GenBank/DDBJ databases">
        <authorList>
            <person name="Sun Q."/>
            <person name="Ohkuma M."/>
        </authorList>
    </citation>
    <scope>NUCLEOTIDE SEQUENCE</scope>
    <source>
        <strain evidence="5">JCM 17820</strain>
    </source>
</reference>
<dbReference type="CDD" id="cd03216">
    <property type="entry name" value="ABC_Carb_Monos_I"/>
    <property type="match status" value="1"/>
</dbReference>
<feature type="compositionally biased region" description="Low complexity" evidence="3">
    <location>
        <begin position="263"/>
        <end position="275"/>
    </location>
</feature>
<organism evidence="5 6">
    <name type="scientific">Haloarcula pellucida</name>
    <dbReference type="NCBI Taxonomy" id="1427151"/>
    <lineage>
        <taxon>Archaea</taxon>
        <taxon>Methanobacteriati</taxon>
        <taxon>Methanobacteriota</taxon>
        <taxon>Stenosarchaea group</taxon>
        <taxon>Halobacteria</taxon>
        <taxon>Halobacteriales</taxon>
        <taxon>Haloarculaceae</taxon>
        <taxon>Haloarcula</taxon>
    </lineage>
</organism>
<dbReference type="InterPro" id="IPR003439">
    <property type="entry name" value="ABC_transporter-like_ATP-bd"/>
</dbReference>
<evidence type="ECO:0000256" key="2">
    <source>
        <dbReference type="ARBA" id="ARBA00022840"/>
    </source>
</evidence>
<evidence type="ECO:0000313" key="5">
    <source>
        <dbReference type="EMBL" id="GGN95760.1"/>
    </source>
</evidence>